<comment type="caution">
    <text evidence="1">The sequence shown here is derived from an EMBL/GenBank/DDBJ whole genome shotgun (WGS) entry which is preliminary data.</text>
</comment>
<dbReference type="AlphaFoldDB" id="A0A644YZH7"/>
<accession>A0A644YZH7</accession>
<name>A0A644YZH7_9ZZZZ</name>
<gene>
    <name evidence="1" type="ORF">SDC9_80616</name>
</gene>
<sequence length="242" mass="27734">MFLCSQHGLFSVRMMWKQGGKHFFIHFPAVAGERHVFFFVNGFKLCMETADYVVLKTVRLNFCPVLDLVRRDIFRVNRHVETCIGVGSRCSNGFHQFIVLVWNGQFGCSIRDTVNLFVNCPSPHIVFRSSIFFEQVFYLLQHRLFLCIILRSELLCTLKHQMFKIVSQPGGRCRIVFPAHAYGNVGLNAGSLRIHTHINFQSVIQGVNTRVDRIIGNCLVLQITVLREYACGNSSDQDNNCK</sequence>
<dbReference type="EMBL" id="VSSQ01006848">
    <property type="protein sequence ID" value="MPM34035.1"/>
    <property type="molecule type" value="Genomic_DNA"/>
</dbReference>
<organism evidence="1">
    <name type="scientific">bioreactor metagenome</name>
    <dbReference type="NCBI Taxonomy" id="1076179"/>
    <lineage>
        <taxon>unclassified sequences</taxon>
        <taxon>metagenomes</taxon>
        <taxon>ecological metagenomes</taxon>
    </lineage>
</organism>
<protein>
    <submittedName>
        <fullName evidence="1">Uncharacterized protein</fullName>
    </submittedName>
</protein>
<evidence type="ECO:0000313" key="1">
    <source>
        <dbReference type="EMBL" id="MPM34035.1"/>
    </source>
</evidence>
<reference evidence="1" key="1">
    <citation type="submission" date="2019-08" db="EMBL/GenBank/DDBJ databases">
        <authorList>
            <person name="Kucharzyk K."/>
            <person name="Murdoch R.W."/>
            <person name="Higgins S."/>
            <person name="Loffler F."/>
        </authorList>
    </citation>
    <scope>NUCLEOTIDE SEQUENCE</scope>
</reference>
<proteinExistence type="predicted"/>